<comment type="cofactor">
    <cofactor evidence="2">
        <name>Mg(2+)</name>
        <dbReference type="ChEBI" id="CHEBI:18420"/>
    </cofactor>
</comment>
<evidence type="ECO:0000313" key="13">
    <source>
        <dbReference type="EMBL" id="ACU88665.1"/>
    </source>
</evidence>
<dbReference type="STRING" id="525897.Dbac_0541"/>
<evidence type="ECO:0000256" key="4">
    <source>
        <dbReference type="ARBA" id="ARBA00022741"/>
    </source>
</evidence>
<dbReference type="NCBIfam" id="TIGR00258">
    <property type="entry name" value="inosine/xanthosine triphosphatase"/>
    <property type="match status" value="1"/>
</dbReference>
<comment type="catalytic activity">
    <reaction evidence="10">
        <text>ITP + H2O = IDP + phosphate + H(+)</text>
        <dbReference type="Rhea" id="RHEA:28330"/>
        <dbReference type="ChEBI" id="CHEBI:15377"/>
        <dbReference type="ChEBI" id="CHEBI:15378"/>
        <dbReference type="ChEBI" id="CHEBI:43474"/>
        <dbReference type="ChEBI" id="CHEBI:58280"/>
        <dbReference type="ChEBI" id="CHEBI:61402"/>
        <dbReference type="EC" id="3.6.1.73"/>
    </reaction>
</comment>
<feature type="domain" description="Non-canonical purine NTP phosphatase/PRRC1" evidence="12">
    <location>
        <begin position="20"/>
        <end position="182"/>
    </location>
</feature>
<dbReference type="InterPro" id="IPR050299">
    <property type="entry name" value="YjjX_NTPase"/>
</dbReference>
<reference evidence="13 14" key="1">
    <citation type="journal article" date="2009" name="Stand. Genomic Sci.">
        <title>Complete genome sequence of Desulfomicrobium baculatum type strain (X).</title>
        <authorList>
            <person name="Copeland A."/>
            <person name="Spring S."/>
            <person name="Goker M."/>
            <person name="Schneider S."/>
            <person name="Lapidus A."/>
            <person name="Del Rio T.G."/>
            <person name="Tice H."/>
            <person name="Cheng J.F."/>
            <person name="Chen F."/>
            <person name="Nolan M."/>
            <person name="Bruce D."/>
            <person name="Goodwin L."/>
            <person name="Pitluck S."/>
            <person name="Ivanova N."/>
            <person name="Mavrommatis K."/>
            <person name="Ovchinnikova G."/>
            <person name="Pati A."/>
            <person name="Chen A."/>
            <person name="Palaniappan K."/>
            <person name="Land M."/>
            <person name="Hauser L."/>
            <person name="Chang Y.J."/>
            <person name="Jeffries C.C."/>
            <person name="Meincke L."/>
            <person name="Sims D."/>
            <person name="Brettin T."/>
            <person name="Detter J.C."/>
            <person name="Han C."/>
            <person name="Chain P."/>
            <person name="Bristow J."/>
            <person name="Eisen J.A."/>
            <person name="Markowitz V."/>
            <person name="Hugenholtz P."/>
            <person name="Kyrpides N.C."/>
            <person name="Klenk H.P."/>
            <person name="Lucas S."/>
        </authorList>
    </citation>
    <scope>NUCLEOTIDE SEQUENCE [LARGE SCALE GENOMIC DNA]</scope>
    <source>
        <strain evidence="14">DSM 4028 / VKM B-1378 / X</strain>
    </source>
</reference>
<dbReference type="Gene3D" id="3.90.950.10">
    <property type="match status" value="1"/>
</dbReference>
<evidence type="ECO:0000256" key="8">
    <source>
        <dbReference type="ARBA" id="ARBA00023211"/>
    </source>
</evidence>
<evidence type="ECO:0000256" key="10">
    <source>
        <dbReference type="ARBA" id="ARBA00048174"/>
    </source>
</evidence>
<dbReference type="EMBL" id="CP001629">
    <property type="protein sequence ID" value="ACU88665.1"/>
    <property type="molecule type" value="Genomic_DNA"/>
</dbReference>
<dbReference type="GO" id="GO:0000166">
    <property type="term" value="F:nucleotide binding"/>
    <property type="evidence" value="ECO:0007669"/>
    <property type="project" value="UniProtKB-KW"/>
</dbReference>
<keyword evidence="5" id="KW-0378">Hydrolase</keyword>
<dbReference type="Pfam" id="PF01931">
    <property type="entry name" value="NTPase_I-T"/>
    <property type="match status" value="1"/>
</dbReference>
<evidence type="ECO:0000259" key="12">
    <source>
        <dbReference type="Pfam" id="PF01931"/>
    </source>
</evidence>
<dbReference type="HOGENOM" id="CLU_087417_0_1_7"/>
<dbReference type="SUPFAM" id="SSF52972">
    <property type="entry name" value="ITPase-like"/>
    <property type="match status" value="1"/>
</dbReference>
<keyword evidence="6" id="KW-0460">Magnesium</keyword>
<evidence type="ECO:0000256" key="7">
    <source>
        <dbReference type="ARBA" id="ARBA00023080"/>
    </source>
</evidence>
<keyword evidence="14" id="KW-1185">Reference proteome</keyword>
<dbReference type="KEGG" id="dba:Dbac_0541"/>
<dbReference type="GO" id="GO:0006772">
    <property type="term" value="P:thiamine metabolic process"/>
    <property type="evidence" value="ECO:0007669"/>
    <property type="project" value="TreeGrafter"/>
</dbReference>
<dbReference type="InterPro" id="IPR026533">
    <property type="entry name" value="NTPase/PRRC1"/>
</dbReference>
<dbReference type="GO" id="GO:0103023">
    <property type="term" value="F:ITPase activity"/>
    <property type="evidence" value="ECO:0007669"/>
    <property type="project" value="UniProtKB-EC"/>
</dbReference>
<dbReference type="PANTHER" id="PTHR34699:SF2">
    <property type="entry name" value="NON-CANONICAL PURINE NTP PHOSPHATASE_PRRC1 DOMAIN-CONTAINING PROTEIN"/>
    <property type="match status" value="1"/>
</dbReference>
<accession>C7LWH3</accession>
<gene>
    <name evidence="13" type="ordered locus">Dbac_0541</name>
</gene>
<evidence type="ECO:0000256" key="9">
    <source>
        <dbReference type="ARBA" id="ARBA00038901"/>
    </source>
</evidence>
<dbReference type="eggNOG" id="COG1986">
    <property type="taxonomic scope" value="Bacteria"/>
</dbReference>
<evidence type="ECO:0000256" key="11">
    <source>
        <dbReference type="ARBA" id="ARBA00048781"/>
    </source>
</evidence>
<name>C7LWH3_DESBD</name>
<proteinExistence type="predicted"/>
<organism evidence="13 14">
    <name type="scientific">Desulfomicrobium baculatum (strain DSM 4028 / VKM B-1378 / X)</name>
    <name type="common">Desulfovibrio baculatus</name>
    <dbReference type="NCBI Taxonomy" id="525897"/>
    <lineage>
        <taxon>Bacteria</taxon>
        <taxon>Pseudomonadati</taxon>
        <taxon>Thermodesulfobacteriota</taxon>
        <taxon>Desulfovibrionia</taxon>
        <taxon>Desulfovibrionales</taxon>
        <taxon>Desulfomicrobiaceae</taxon>
        <taxon>Desulfomicrobium</taxon>
    </lineage>
</organism>
<comment type="catalytic activity">
    <reaction evidence="11">
        <text>XTP + H2O = XDP + phosphate + H(+)</text>
        <dbReference type="Rhea" id="RHEA:28406"/>
        <dbReference type="ChEBI" id="CHEBI:15377"/>
        <dbReference type="ChEBI" id="CHEBI:15378"/>
        <dbReference type="ChEBI" id="CHEBI:43474"/>
        <dbReference type="ChEBI" id="CHEBI:59884"/>
        <dbReference type="ChEBI" id="CHEBI:61314"/>
        <dbReference type="EC" id="3.6.1.73"/>
    </reaction>
</comment>
<evidence type="ECO:0000256" key="5">
    <source>
        <dbReference type="ARBA" id="ARBA00022801"/>
    </source>
</evidence>
<dbReference type="Proteomes" id="UP000002216">
    <property type="component" value="Chromosome"/>
</dbReference>
<evidence type="ECO:0000256" key="3">
    <source>
        <dbReference type="ARBA" id="ARBA00022723"/>
    </source>
</evidence>
<keyword evidence="4" id="KW-0547">Nucleotide-binding</keyword>
<protein>
    <recommendedName>
        <fullName evidence="9">inosine/xanthosine triphosphatase</fullName>
        <ecNumber evidence="9">3.6.1.73</ecNumber>
    </recommendedName>
</protein>
<evidence type="ECO:0000256" key="6">
    <source>
        <dbReference type="ARBA" id="ARBA00022842"/>
    </source>
</evidence>
<keyword evidence="3" id="KW-0479">Metal-binding</keyword>
<evidence type="ECO:0000256" key="2">
    <source>
        <dbReference type="ARBA" id="ARBA00001946"/>
    </source>
</evidence>
<dbReference type="AlphaFoldDB" id="C7LWH3"/>
<dbReference type="InterPro" id="IPR002786">
    <property type="entry name" value="Non_canon_purine_NTPase"/>
</dbReference>
<dbReference type="GO" id="GO:0009117">
    <property type="term" value="P:nucleotide metabolic process"/>
    <property type="evidence" value="ECO:0007669"/>
    <property type="project" value="UniProtKB-KW"/>
</dbReference>
<sequence length="185" mass="19795">MTRQNQSGLGCDAALVIRVGSLNPVKLGAIREVMRVPFPLARFVPVPAPSEVPDQPLGLEETLRGAKNRARNAFADCALSVALESGLIEVPGSNTGYMNLTACAIYDGREMYLGLGPAFELPPDVTRLVVEDGLELDPAVRRAGLTDNERIGYAQGIIGILSGGRVTRMDYSRPAVSMALVRMGR</sequence>
<dbReference type="GO" id="GO:0046872">
    <property type="term" value="F:metal ion binding"/>
    <property type="evidence" value="ECO:0007669"/>
    <property type="project" value="UniProtKB-KW"/>
</dbReference>
<keyword evidence="7" id="KW-0546">Nucleotide metabolism</keyword>
<dbReference type="PANTHER" id="PTHR34699">
    <property type="match status" value="1"/>
</dbReference>
<evidence type="ECO:0000256" key="1">
    <source>
        <dbReference type="ARBA" id="ARBA00001936"/>
    </source>
</evidence>
<dbReference type="EC" id="3.6.1.73" evidence="9"/>
<dbReference type="InterPro" id="IPR029001">
    <property type="entry name" value="ITPase-like_fam"/>
</dbReference>
<comment type="cofactor">
    <cofactor evidence="1">
        <name>Mn(2+)</name>
        <dbReference type="ChEBI" id="CHEBI:29035"/>
    </cofactor>
</comment>
<evidence type="ECO:0000313" key="14">
    <source>
        <dbReference type="Proteomes" id="UP000002216"/>
    </source>
</evidence>
<keyword evidence="8" id="KW-0464">Manganese</keyword>